<dbReference type="HAMAP" id="MF_01926">
    <property type="entry name" value="PurS"/>
    <property type="match status" value="1"/>
</dbReference>
<dbReference type="InterPro" id="IPR036604">
    <property type="entry name" value="PurS-like_sf"/>
</dbReference>
<gene>
    <name evidence="6" type="ORF">METZ01_LOCUS43740</name>
</gene>
<sequence length="83" mass="9433">MKVYVKIMPKEGVLDPQGKAIENSLKQLGFTDVQEARQGKIVELNLDIKNEEDALALTREMSERLLANMVIEDFEISIIKDDL</sequence>
<proteinExistence type="inferred from homology"/>
<dbReference type="EMBL" id="UINC01001931">
    <property type="protein sequence ID" value="SUZ90886.1"/>
    <property type="molecule type" value="Genomic_DNA"/>
</dbReference>
<protein>
    <recommendedName>
        <fullName evidence="7">Phosphoribosylformylglycinamidine synthase, purS protein</fullName>
    </recommendedName>
</protein>
<name>A0A381RGF5_9ZZZZ</name>
<dbReference type="NCBIfam" id="NF004630">
    <property type="entry name" value="PRK05974.1"/>
    <property type="match status" value="1"/>
</dbReference>
<dbReference type="PANTHER" id="PTHR34696:SF1">
    <property type="entry name" value="PHOSPHORIBOSYLFORMYLGLYCINAMIDINE SYNTHASE SUBUNIT PURS"/>
    <property type="match status" value="1"/>
</dbReference>
<reference evidence="6" key="1">
    <citation type="submission" date="2018-05" db="EMBL/GenBank/DDBJ databases">
        <authorList>
            <person name="Lanie J.A."/>
            <person name="Ng W.-L."/>
            <person name="Kazmierczak K.M."/>
            <person name="Andrzejewski T.M."/>
            <person name="Davidsen T.M."/>
            <person name="Wayne K.J."/>
            <person name="Tettelin H."/>
            <person name="Glass J.I."/>
            <person name="Rusch D."/>
            <person name="Podicherti R."/>
            <person name="Tsui H.-C.T."/>
            <person name="Winkler M.E."/>
        </authorList>
    </citation>
    <scope>NUCLEOTIDE SEQUENCE</scope>
</reference>
<dbReference type="Pfam" id="PF02700">
    <property type="entry name" value="PurS"/>
    <property type="match status" value="1"/>
</dbReference>
<dbReference type="PANTHER" id="PTHR34696">
    <property type="entry name" value="PHOSPHORIBOSYLFORMYLGLYCINAMIDINE SYNTHASE SUBUNIT PURS"/>
    <property type="match status" value="1"/>
</dbReference>
<keyword evidence="5" id="KW-0067">ATP-binding</keyword>
<dbReference type="Gene3D" id="3.30.1280.10">
    <property type="entry name" value="Phosphoribosylformylglycinamidine synthase subunit PurS"/>
    <property type="match status" value="1"/>
</dbReference>
<evidence type="ECO:0000256" key="5">
    <source>
        <dbReference type="ARBA" id="ARBA00022840"/>
    </source>
</evidence>
<dbReference type="SUPFAM" id="SSF82697">
    <property type="entry name" value="PurS-like"/>
    <property type="match status" value="1"/>
</dbReference>
<keyword evidence="2" id="KW-0436">Ligase</keyword>
<evidence type="ECO:0000256" key="3">
    <source>
        <dbReference type="ARBA" id="ARBA00022741"/>
    </source>
</evidence>
<dbReference type="AlphaFoldDB" id="A0A381RGF5"/>
<dbReference type="GO" id="GO:0005524">
    <property type="term" value="F:ATP binding"/>
    <property type="evidence" value="ECO:0007669"/>
    <property type="project" value="UniProtKB-KW"/>
</dbReference>
<keyword evidence="3" id="KW-0547">Nucleotide-binding</keyword>
<dbReference type="InterPro" id="IPR003850">
    <property type="entry name" value="PurS"/>
</dbReference>
<evidence type="ECO:0000313" key="6">
    <source>
        <dbReference type="EMBL" id="SUZ90886.1"/>
    </source>
</evidence>
<dbReference type="GO" id="GO:0006164">
    <property type="term" value="P:purine nucleotide biosynthetic process"/>
    <property type="evidence" value="ECO:0007669"/>
    <property type="project" value="UniProtKB-KW"/>
</dbReference>
<organism evidence="6">
    <name type="scientific">marine metagenome</name>
    <dbReference type="NCBI Taxonomy" id="408172"/>
    <lineage>
        <taxon>unclassified sequences</taxon>
        <taxon>metagenomes</taxon>
        <taxon>ecological metagenomes</taxon>
    </lineage>
</organism>
<keyword evidence="1" id="KW-0963">Cytoplasm</keyword>
<accession>A0A381RGF5</accession>
<evidence type="ECO:0000256" key="1">
    <source>
        <dbReference type="ARBA" id="ARBA00022490"/>
    </source>
</evidence>
<dbReference type="NCBIfam" id="TIGR00302">
    <property type="entry name" value="phosphoribosylformylglycinamidine synthase subunit PurS"/>
    <property type="match status" value="1"/>
</dbReference>
<evidence type="ECO:0008006" key="7">
    <source>
        <dbReference type="Google" id="ProtNLM"/>
    </source>
</evidence>
<keyword evidence="4" id="KW-0658">Purine biosynthesis</keyword>
<evidence type="ECO:0000256" key="2">
    <source>
        <dbReference type="ARBA" id="ARBA00022598"/>
    </source>
</evidence>
<evidence type="ECO:0000256" key="4">
    <source>
        <dbReference type="ARBA" id="ARBA00022755"/>
    </source>
</evidence>
<dbReference type="GO" id="GO:0016874">
    <property type="term" value="F:ligase activity"/>
    <property type="evidence" value="ECO:0007669"/>
    <property type="project" value="UniProtKB-KW"/>
</dbReference>